<dbReference type="Proteomes" id="UP000275267">
    <property type="component" value="Unassembled WGS sequence"/>
</dbReference>
<evidence type="ECO:0000313" key="2">
    <source>
        <dbReference type="Proteomes" id="UP000275267"/>
    </source>
</evidence>
<dbReference type="AlphaFoldDB" id="A0A3L6T2R2"/>
<dbReference type="STRING" id="4540.A0A3L6T2R2"/>
<gene>
    <name evidence="1" type="ORF">C2845_PM05G05570</name>
</gene>
<organism evidence="1 2">
    <name type="scientific">Panicum miliaceum</name>
    <name type="common">Proso millet</name>
    <name type="synonym">Broomcorn millet</name>
    <dbReference type="NCBI Taxonomy" id="4540"/>
    <lineage>
        <taxon>Eukaryota</taxon>
        <taxon>Viridiplantae</taxon>
        <taxon>Streptophyta</taxon>
        <taxon>Embryophyta</taxon>
        <taxon>Tracheophyta</taxon>
        <taxon>Spermatophyta</taxon>
        <taxon>Magnoliopsida</taxon>
        <taxon>Liliopsida</taxon>
        <taxon>Poales</taxon>
        <taxon>Poaceae</taxon>
        <taxon>PACMAD clade</taxon>
        <taxon>Panicoideae</taxon>
        <taxon>Panicodae</taxon>
        <taxon>Paniceae</taxon>
        <taxon>Panicinae</taxon>
        <taxon>Panicum</taxon>
        <taxon>Panicum sect. Panicum</taxon>
    </lineage>
</organism>
<comment type="caution">
    <text evidence="1">The sequence shown here is derived from an EMBL/GenBank/DDBJ whole genome shotgun (WGS) entry which is preliminary data.</text>
</comment>
<evidence type="ECO:0000313" key="1">
    <source>
        <dbReference type="EMBL" id="RLN30867.1"/>
    </source>
</evidence>
<keyword evidence="2" id="KW-1185">Reference proteome</keyword>
<sequence>MDDAGIRRERDALQSRIDELSLAQRRLIEIEAAAAQIHDAHFAQPPIVAGDGDQLACAGVAVSSDDAGGSLPRRRDPVPMASGDQYADDLYPLGAAPFCEPAEQHDATPPQLGYQENDGGGVPVMASDDDFYALEDPEDEYRRPLLRYYWDGREEHHIIAVDNYQAAVHDTLGGQQPTPGEAAAVFGDHGGHLLLPDPALYDDEQGLVVLIR</sequence>
<dbReference type="EMBL" id="PQIB02000003">
    <property type="protein sequence ID" value="RLN30867.1"/>
    <property type="molecule type" value="Genomic_DNA"/>
</dbReference>
<proteinExistence type="predicted"/>
<reference evidence="2" key="1">
    <citation type="journal article" date="2019" name="Nat. Commun.">
        <title>The genome of broomcorn millet.</title>
        <authorList>
            <person name="Zou C."/>
            <person name="Miki D."/>
            <person name="Li D."/>
            <person name="Tang Q."/>
            <person name="Xiao L."/>
            <person name="Rajput S."/>
            <person name="Deng P."/>
            <person name="Jia W."/>
            <person name="Huang R."/>
            <person name="Zhang M."/>
            <person name="Sun Y."/>
            <person name="Hu J."/>
            <person name="Fu X."/>
            <person name="Schnable P.S."/>
            <person name="Li F."/>
            <person name="Zhang H."/>
            <person name="Feng B."/>
            <person name="Zhu X."/>
            <person name="Liu R."/>
            <person name="Schnable J.C."/>
            <person name="Zhu J.-K."/>
            <person name="Zhang H."/>
        </authorList>
    </citation>
    <scope>NUCLEOTIDE SEQUENCE [LARGE SCALE GENOMIC DNA]</scope>
</reference>
<accession>A0A3L6T2R2</accession>
<name>A0A3L6T2R2_PANMI</name>
<protein>
    <submittedName>
        <fullName evidence="1">Uncharacterized protein</fullName>
    </submittedName>
</protein>